<dbReference type="Gene3D" id="3.40.50.1580">
    <property type="entry name" value="Nucleoside phosphorylase domain"/>
    <property type="match status" value="1"/>
</dbReference>
<dbReference type="SUPFAM" id="SSF53167">
    <property type="entry name" value="Purine and uridine phosphorylases"/>
    <property type="match status" value="1"/>
</dbReference>
<dbReference type="NCBIfam" id="NF006599">
    <property type="entry name" value="PRK09136.1"/>
    <property type="match status" value="1"/>
</dbReference>
<evidence type="ECO:0000259" key="3">
    <source>
        <dbReference type="Pfam" id="PF01048"/>
    </source>
</evidence>
<keyword evidence="1 4" id="KW-0328">Glycosyltransferase</keyword>
<protein>
    <submittedName>
        <fullName evidence="4">5'-methylthioadenosine phosphorylase</fullName>
        <ecNumber evidence="4">2.4.2.28</ecNumber>
    </submittedName>
</protein>
<dbReference type="InterPro" id="IPR000845">
    <property type="entry name" value="Nucleoside_phosphorylase_d"/>
</dbReference>
<dbReference type="Pfam" id="PF01048">
    <property type="entry name" value="PNP_UDP_1"/>
    <property type="match status" value="1"/>
</dbReference>
<feature type="domain" description="Nucleoside phosphorylase" evidence="3">
    <location>
        <begin position="3"/>
        <end position="243"/>
    </location>
</feature>
<gene>
    <name evidence="4" type="ORF">MNBD_GAMMA16-658</name>
</gene>
<dbReference type="GO" id="GO:0009116">
    <property type="term" value="P:nucleoside metabolic process"/>
    <property type="evidence" value="ECO:0007669"/>
    <property type="project" value="InterPro"/>
</dbReference>
<dbReference type="InterPro" id="IPR035994">
    <property type="entry name" value="Nucleoside_phosphorylase_sf"/>
</dbReference>
<dbReference type="NCBIfam" id="TIGR01694">
    <property type="entry name" value="MTAP"/>
    <property type="match status" value="1"/>
</dbReference>
<evidence type="ECO:0000256" key="2">
    <source>
        <dbReference type="ARBA" id="ARBA00022679"/>
    </source>
</evidence>
<dbReference type="CDD" id="cd09010">
    <property type="entry name" value="MTAP_SsMTAPII_like_MTIP"/>
    <property type="match status" value="1"/>
</dbReference>
<keyword evidence="2 4" id="KW-0808">Transferase</keyword>
<accession>A0A3B0Z4N2</accession>
<dbReference type="GO" id="GO:0017061">
    <property type="term" value="F:S-methyl-5-thioadenosine phosphorylase activity"/>
    <property type="evidence" value="ECO:0007669"/>
    <property type="project" value="UniProtKB-EC"/>
</dbReference>
<organism evidence="4">
    <name type="scientific">hydrothermal vent metagenome</name>
    <dbReference type="NCBI Taxonomy" id="652676"/>
    <lineage>
        <taxon>unclassified sequences</taxon>
        <taxon>metagenomes</taxon>
        <taxon>ecological metagenomes</taxon>
    </lineage>
</organism>
<dbReference type="EC" id="2.4.2.28" evidence="4"/>
<dbReference type="PANTHER" id="PTHR42679">
    <property type="entry name" value="S-METHYL-5'-THIOADENOSINE PHOSPHORYLASE"/>
    <property type="match status" value="1"/>
</dbReference>
<dbReference type="GO" id="GO:0019509">
    <property type="term" value="P:L-methionine salvage from methylthioadenosine"/>
    <property type="evidence" value="ECO:0007669"/>
    <property type="project" value="TreeGrafter"/>
</dbReference>
<reference evidence="4" key="1">
    <citation type="submission" date="2018-06" db="EMBL/GenBank/DDBJ databases">
        <authorList>
            <person name="Zhirakovskaya E."/>
        </authorList>
    </citation>
    <scope>NUCLEOTIDE SEQUENCE</scope>
</reference>
<dbReference type="GO" id="GO:0005829">
    <property type="term" value="C:cytosol"/>
    <property type="evidence" value="ECO:0007669"/>
    <property type="project" value="TreeGrafter"/>
</dbReference>
<dbReference type="InterPro" id="IPR010044">
    <property type="entry name" value="MTAP"/>
</dbReference>
<dbReference type="AlphaFoldDB" id="A0A3B0Z4N2"/>
<dbReference type="HAMAP" id="MF_01963">
    <property type="entry name" value="MTAP"/>
    <property type="match status" value="1"/>
</dbReference>
<evidence type="ECO:0000256" key="1">
    <source>
        <dbReference type="ARBA" id="ARBA00022676"/>
    </source>
</evidence>
<proteinExistence type="inferred from homology"/>
<evidence type="ECO:0000313" key="4">
    <source>
        <dbReference type="EMBL" id="VAW88278.1"/>
    </source>
</evidence>
<name>A0A3B0Z4N2_9ZZZZ</name>
<dbReference type="PANTHER" id="PTHR42679:SF2">
    <property type="entry name" value="S-METHYL-5'-THIOADENOSINE PHOSPHORYLASE"/>
    <property type="match status" value="1"/>
</dbReference>
<dbReference type="EMBL" id="UOFO01000143">
    <property type="protein sequence ID" value="VAW88278.1"/>
    <property type="molecule type" value="Genomic_DNA"/>
</dbReference>
<sequence length="246" mass="26703">MLDIAIIGGTGLTSLPNLEIIKREMVHTPYGEPSGPVVYGKIGQKEVIFLPRHGTGHTIPPHKINYRANIWALHSIGVKKVVAIAAVGGIDARHGPGYLVVPDQLIDYTWSRVSTFFEDDLPHVTHIDFTYPYNDGLRKQIIEACREAGLDVASTGIYGATQGPRLETAAEINRMEKDGCTIVGMTGMPEACLARELELEYATCAVVANMGAGRGEGEISMVEIEQTIDKGMGKIKAMLEKLVSML</sequence>